<protein>
    <submittedName>
        <fullName evidence="4">AcrR family transcriptional regulator</fullName>
    </submittedName>
</protein>
<name>A0A840WF45_9ACTN</name>
<dbReference type="RefSeq" id="WP_184370719.1">
    <property type="nucleotide sequence ID" value="NZ_BAAAKM010000006.1"/>
</dbReference>
<dbReference type="InterPro" id="IPR041467">
    <property type="entry name" value="Sco4008_C"/>
</dbReference>
<reference evidence="4 5" key="1">
    <citation type="submission" date="2020-08" db="EMBL/GenBank/DDBJ databases">
        <title>Sequencing the genomes of 1000 actinobacteria strains.</title>
        <authorList>
            <person name="Klenk H.-P."/>
        </authorList>
    </citation>
    <scope>NUCLEOTIDE SEQUENCE [LARGE SCALE GENOMIC DNA]</scope>
    <source>
        <strain evidence="4 5">DSM 44598</strain>
    </source>
</reference>
<dbReference type="Gene3D" id="1.10.357.10">
    <property type="entry name" value="Tetracycline Repressor, domain 2"/>
    <property type="match status" value="1"/>
</dbReference>
<evidence type="ECO:0000313" key="4">
    <source>
        <dbReference type="EMBL" id="MBB5495600.1"/>
    </source>
</evidence>
<dbReference type="Pfam" id="PF17926">
    <property type="entry name" value="TetR_C_21"/>
    <property type="match status" value="1"/>
</dbReference>
<feature type="domain" description="HTH tetR-type" evidence="3">
    <location>
        <begin position="8"/>
        <end position="68"/>
    </location>
</feature>
<feature type="DNA-binding region" description="H-T-H motif" evidence="2">
    <location>
        <begin position="31"/>
        <end position="50"/>
    </location>
</feature>
<gene>
    <name evidence="4" type="ORF">HNR07_006737</name>
</gene>
<organism evidence="4 5">
    <name type="scientific">Nocardiopsis metallicus</name>
    <dbReference type="NCBI Taxonomy" id="179819"/>
    <lineage>
        <taxon>Bacteria</taxon>
        <taxon>Bacillati</taxon>
        <taxon>Actinomycetota</taxon>
        <taxon>Actinomycetes</taxon>
        <taxon>Streptosporangiales</taxon>
        <taxon>Nocardiopsidaceae</taxon>
        <taxon>Nocardiopsis</taxon>
    </lineage>
</organism>
<dbReference type="SUPFAM" id="SSF48498">
    <property type="entry name" value="Tetracyclin repressor-like, C-terminal domain"/>
    <property type="match status" value="1"/>
</dbReference>
<dbReference type="InterPro" id="IPR009057">
    <property type="entry name" value="Homeodomain-like_sf"/>
</dbReference>
<sequence length="200" mass="21821">MSNTSRTENTRALLLGAARREFAAHGIAGARVDRIAESAGVNKQRIYAHFGDKEQLFRHVVGEAVGELSQAVTLTDDSDPAAYVGRIFDYHRSHPDLLRLLLWEALHYGDSPVPEEEGRAALYDAKVASLSGAVGGTDSDTRVRHLLLTMIGLAAWPQITPQLTRLVLGRDPSDEETQDQLRAYLMDFAGNAIPTPSSLS</sequence>
<evidence type="ECO:0000256" key="1">
    <source>
        <dbReference type="ARBA" id="ARBA00023125"/>
    </source>
</evidence>
<comment type="caution">
    <text evidence="4">The sequence shown here is derived from an EMBL/GenBank/DDBJ whole genome shotgun (WGS) entry which is preliminary data.</text>
</comment>
<dbReference type="PANTHER" id="PTHR30328:SF54">
    <property type="entry name" value="HTH-TYPE TRANSCRIPTIONAL REPRESSOR SCO4008"/>
    <property type="match status" value="1"/>
</dbReference>
<dbReference type="SUPFAM" id="SSF46689">
    <property type="entry name" value="Homeodomain-like"/>
    <property type="match status" value="1"/>
</dbReference>
<dbReference type="Proteomes" id="UP000579647">
    <property type="component" value="Unassembled WGS sequence"/>
</dbReference>
<proteinExistence type="predicted"/>
<dbReference type="PANTHER" id="PTHR30328">
    <property type="entry name" value="TRANSCRIPTIONAL REPRESSOR"/>
    <property type="match status" value="1"/>
</dbReference>
<dbReference type="InterPro" id="IPR036271">
    <property type="entry name" value="Tet_transcr_reg_TetR-rel_C_sf"/>
</dbReference>
<keyword evidence="5" id="KW-1185">Reference proteome</keyword>
<dbReference type="GO" id="GO:0003677">
    <property type="term" value="F:DNA binding"/>
    <property type="evidence" value="ECO:0007669"/>
    <property type="project" value="UniProtKB-UniRule"/>
</dbReference>
<dbReference type="InterPro" id="IPR050109">
    <property type="entry name" value="HTH-type_TetR-like_transc_reg"/>
</dbReference>
<evidence type="ECO:0000259" key="3">
    <source>
        <dbReference type="PROSITE" id="PS50977"/>
    </source>
</evidence>
<dbReference type="Pfam" id="PF00440">
    <property type="entry name" value="TetR_N"/>
    <property type="match status" value="1"/>
</dbReference>
<accession>A0A840WF45</accession>
<dbReference type="PROSITE" id="PS50977">
    <property type="entry name" value="HTH_TETR_2"/>
    <property type="match status" value="1"/>
</dbReference>
<keyword evidence="1 2" id="KW-0238">DNA-binding</keyword>
<evidence type="ECO:0000313" key="5">
    <source>
        <dbReference type="Proteomes" id="UP000579647"/>
    </source>
</evidence>
<dbReference type="InterPro" id="IPR001647">
    <property type="entry name" value="HTH_TetR"/>
</dbReference>
<dbReference type="EMBL" id="JACHDO010000001">
    <property type="protein sequence ID" value="MBB5495600.1"/>
    <property type="molecule type" value="Genomic_DNA"/>
</dbReference>
<dbReference type="GO" id="GO:0006355">
    <property type="term" value="P:regulation of DNA-templated transcription"/>
    <property type="evidence" value="ECO:0007669"/>
    <property type="project" value="UniProtKB-ARBA"/>
</dbReference>
<evidence type="ECO:0000256" key="2">
    <source>
        <dbReference type="PROSITE-ProRule" id="PRU00335"/>
    </source>
</evidence>
<dbReference type="AlphaFoldDB" id="A0A840WF45"/>
<dbReference type="PRINTS" id="PR00455">
    <property type="entry name" value="HTHTETR"/>
</dbReference>